<dbReference type="AlphaFoldDB" id="A0A7L2UA67"/>
<sequence length="171" mass="18730">LDTMGEAITTSADLHYMASTGKKPAETQDASTNTHPMLKSYQDVGNSAENEVSEVQKNQSVMSVPVSESSNAPEILPPEMYLNLRFPTEVYERPLPSFLSDAPDLSKHEYISVIDTEDSDILNLPMIPESAEEIATTQQNEKFEIPSTAKLHHMAASVTNAIPPKALQKKG</sequence>
<feature type="non-terminal residue" evidence="2">
    <location>
        <position position="171"/>
    </location>
</feature>
<feature type="region of interest" description="Disordered" evidence="1">
    <location>
        <begin position="19"/>
        <end position="74"/>
    </location>
</feature>
<proteinExistence type="predicted"/>
<comment type="caution">
    <text evidence="2">The sequence shown here is derived from an EMBL/GenBank/DDBJ whole genome shotgun (WGS) entry which is preliminary data.</text>
</comment>
<evidence type="ECO:0000313" key="3">
    <source>
        <dbReference type="Proteomes" id="UP000528411"/>
    </source>
</evidence>
<accession>A0A7L2UA67</accession>
<feature type="compositionally biased region" description="Polar residues" evidence="1">
    <location>
        <begin position="43"/>
        <end position="72"/>
    </location>
</feature>
<dbReference type="InterPro" id="IPR028236">
    <property type="entry name" value="CPLANE1"/>
</dbReference>
<protein>
    <submittedName>
        <fullName evidence="2">CPLN1 protein</fullName>
    </submittedName>
</protein>
<gene>
    <name evidence="2" type="primary">Cplane1_0</name>
    <name evidence="2" type="ORF">BALREX_R10551</name>
</gene>
<dbReference type="Proteomes" id="UP000528411">
    <property type="component" value="Unassembled WGS sequence"/>
</dbReference>
<reference evidence="2 3" key="1">
    <citation type="submission" date="2019-09" db="EMBL/GenBank/DDBJ databases">
        <title>Bird 10,000 Genomes (B10K) Project - Family phase.</title>
        <authorList>
            <person name="Zhang G."/>
        </authorList>
    </citation>
    <scope>NUCLEOTIDE SEQUENCE [LARGE SCALE GENOMIC DNA]</scope>
    <source>
        <strain evidence="2">B10K-DU-012-56</strain>
    </source>
</reference>
<feature type="non-terminal residue" evidence="2">
    <location>
        <position position="1"/>
    </location>
</feature>
<dbReference type="PANTHER" id="PTHR14492">
    <property type="entry name" value="JBTS17"/>
    <property type="match status" value="1"/>
</dbReference>
<evidence type="ECO:0000313" key="2">
    <source>
        <dbReference type="EMBL" id="NXS42600.1"/>
    </source>
</evidence>
<dbReference type="OrthoDB" id="5974632at2759"/>
<dbReference type="EMBL" id="VYZW01021103">
    <property type="protein sequence ID" value="NXS42600.1"/>
    <property type="molecule type" value="Genomic_DNA"/>
</dbReference>
<dbReference type="GO" id="GO:0035869">
    <property type="term" value="C:ciliary transition zone"/>
    <property type="evidence" value="ECO:0007669"/>
    <property type="project" value="TreeGrafter"/>
</dbReference>
<keyword evidence="3" id="KW-1185">Reference proteome</keyword>
<dbReference type="GO" id="GO:0060271">
    <property type="term" value="P:cilium assembly"/>
    <property type="evidence" value="ECO:0007669"/>
    <property type="project" value="TreeGrafter"/>
</dbReference>
<dbReference type="PANTHER" id="PTHR14492:SF4">
    <property type="entry name" value="CILIOGENESIS AND PLANAR POLARITY EFFECTOR 1"/>
    <property type="match status" value="1"/>
</dbReference>
<name>A0A7L2UA67_BALRX</name>
<evidence type="ECO:0000256" key="1">
    <source>
        <dbReference type="SAM" id="MobiDB-lite"/>
    </source>
</evidence>
<organism evidence="2 3">
    <name type="scientific">Balaeniceps rex</name>
    <name type="common">Shoebill</name>
    <dbReference type="NCBI Taxonomy" id="33584"/>
    <lineage>
        <taxon>Eukaryota</taxon>
        <taxon>Metazoa</taxon>
        <taxon>Chordata</taxon>
        <taxon>Craniata</taxon>
        <taxon>Vertebrata</taxon>
        <taxon>Euteleostomi</taxon>
        <taxon>Archelosauria</taxon>
        <taxon>Archosauria</taxon>
        <taxon>Dinosauria</taxon>
        <taxon>Saurischia</taxon>
        <taxon>Theropoda</taxon>
        <taxon>Coelurosauria</taxon>
        <taxon>Aves</taxon>
        <taxon>Neognathae</taxon>
        <taxon>Neoaves</taxon>
        <taxon>Aequornithes</taxon>
        <taxon>Pelecaniformes</taxon>
        <taxon>Balaenicipitidae</taxon>
        <taxon>Balaeniceps</taxon>
    </lineage>
</organism>